<feature type="compositionally biased region" description="Polar residues" evidence="1">
    <location>
        <begin position="336"/>
        <end position="346"/>
    </location>
</feature>
<gene>
    <name evidence="2" type="ORF">g.90378</name>
    <name evidence="3" type="ORF">g.90876</name>
    <name evidence="5" type="ORF">g.91076</name>
    <name evidence="4" type="ORF">g.91170</name>
</gene>
<accession>A0A1D2A8J4</accession>
<evidence type="ECO:0000313" key="4">
    <source>
        <dbReference type="EMBL" id="JAT75546.1"/>
    </source>
</evidence>
<evidence type="ECO:0000313" key="5">
    <source>
        <dbReference type="EMBL" id="JAT78229.1"/>
    </source>
</evidence>
<protein>
    <submittedName>
        <fullName evidence="4">Uncharacterized protein</fullName>
    </submittedName>
</protein>
<evidence type="ECO:0000313" key="3">
    <source>
        <dbReference type="EMBL" id="JAT73857.1"/>
    </source>
</evidence>
<dbReference type="EMBL" id="GDKF01007506">
    <property type="protein sequence ID" value="JAT71116.1"/>
    <property type="molecule type" value="Transcribed_RNA"/>
</dbReference>
<dbReference type="EMBL" id="GDKF01003076">
    <property type="protein sequence ID" value="JAT75546.1"/>
    <property type="molecule type" value="Transcribed_RNA"/>
</dbReference>
<evidence type="ECO:0000256" key="1">
    <source>
        <dbReference type="SAM" id="MobiDB-lite"/>
    </source>
</evidence>
<feature type="region of interest" description="Disordered" evidence="1">
    <location>
        <begin position="336"/>
        <end position="363"/>
    </location>
</feature>
<evidence type="ECO:0000313" key="2">
    <source>
        <dbReference type="EMBL" id="JAT71116.1"/>
    </source>
</evidence>
<dbReference type="EMBL" id="GDKF01004765">
    <property type="protein sequence ID" value="JAT73857.1"/>
    <property type="molecule type" value="Transcribed_RNA"/>
</dbReference>
<reference evidence="4" key="1">
    <citation type="submission" date="2015-08" db="EMBL/GenBank/DDBJ databases">
        <authorList>
            <person name="Babu N.S."/>
            <person name="Beckwith C.J."/>
            <person name="Beseler K.G."/>
            <person name="Brison A."/>
            <person name="Carone J.V."/>
            <person name="Caskin T.P."/>
            <person name="Diamond M."/>
            <person name="Durham M.E."/>
            <person name="Foxe J.M."/>
            <person name="Go M."/>
            <person name="Henderson B.A."/>
            <person name="Jones I.B."/>
            <person name="McGettigan J.A."/>
            <person name="Micheletti S.J."/>
            <person name="Nasrallah M.E."/>
            <person name="Ortiz D."/>
            <person name="Piller C.R."/>
            <person name="Privatt S.R."/>
            <person name="Schneider S.L."/>
            <person name="Sharp S."/>
            <person name="Smith T.C."/>
            <person name="Stanton J.D."/>
            <person name="Ullery H.E."/>
            <person name="Wilson R.J."/>
            <person name="Serrano M.G."/>
            <person name="Buck G."/>
            <person name="Lee V."/>
            <person name="Wang Y."/>
            <person name="Carvalho R."/>
            <person name="Voegtly L."/>
            <person name="Shi R."/>
            <person name="Duckworth R."/>
            <person name="Johnson A."/>
            <person name="Loviza R."/>
            <person name="Walstead R."/>
            <person name="Shah Z."/>
            <person name="Kiflezghi M."/>
            <person name="Wade K."/>
            <person name="Ball S.L."/>
            <person name="Bradley K.W."/>
            <person name="Asai D.J."/>
            <person name="Bowman C.A."/>
            <person name="Russell D.A."/>
            <person name="Pope W.H."/>
            <person name="Jacobs-Sera D."/>
            <person name="Hendrix R.W."/>
            <person name="Hatfull G.F."/>
        </authorList>
    </citation>
    <scope>NUCLEOTIDE SEQUENCE</scope>
</reference>
<name>A0A1D2A8J4_AUXPR</name>
<feature type="non-terminal residue" evidence="4">
    <location>
        <position position="1"/>
    </location>
</feature>
<dbReference type="Gene3D" id="3.20.140.10">
    <property type="entry name" value="nicotinate phosphoribosyltransferase"/>
    <property type="match status" value="1"/>
</dbReference>
<proteinExistence type="predicted"/>
<dbReference type="EMBL" id="GDKF01000393">
    <property type="protein sequence ID" value="JAT78229.1"/>
    <property type="molecule type" value="Transcribed_RNA"/>
</dbReference>
<dbReference type="AlphaFoldDB" id="A0A1D2A8J4"/>
<organism evidence="4">
    <name type="scientific">Auxenochlorella protothecoides</name>
    <name type="common">Green microalga</name>
    <name type="synonym">Chlorella protothecoides</name>
    <dbReference type="NCBI Taxonomy" id="3075"/>
    <lineage>
        <taxon>Eukaryota</taxon>
        <taxon>Viridiplantae</taxon>
        <taxon>Chlorophyta</taxon>
        <taxon>core chlorophytes</taxon>
        <taxon>Trebouxiophyceae</taxon>
        <taxon>Chlorellales</taxon>
        <taxon>Chlorellaceae</taxon>
        <taxon>Auxenochlorella</taxon>
    </lineage>
</organism>
<sequence>RLHPCIRCFARMGTLLGPSLVTDWEGFAVETLQCARTHGADPGVLGRLQTFLEDPITRHVLSLPDEALEGYLCNDAYKPRMHRMYAEFMQGVTLEFKLTVRHSDVSLAAIREKDLELWTAFEELVRRRLGVQPYPPAVCDTLRRHFAGFELTQEMVQRAQRYGVAPVTWALSEDGALTAWAAGPAEAASHVETTLTQAVQELLIAAQVRQLERMERVRLTPRSLLASALARLALGVARLNARVPPGPRMFLFAGRRSSSRRFLVLQNWYCGLHLRGWAGTSALLATATLDGTLRALGSRLDRLGVGPLVGTLAHETLMLTDQLLAGYDIQQATGAATEQDGATTTVGAAGQDAAGPQHAQASASHPRGLAQVGCLLGHLLLLASGGGLAAATALPDTQGTPGFVASALAARPPREFLADLEARYPGDWARAPARAAPHPEGTVVFDLFPVWRLDSGSYCDMAEVVMTAWEERWRGVEEGARPPRPRFIHSNLEGWESVVELARAPERVRPWAFAFGTLADGFLPFQDASGGEVEVHLGSLVMKAVQARHPGAVGSAAESAAKLGDDSAGGKFEFDTRLPEGTKERILERLGQLSQAHDLEGDAVSKALAQAYSAVTREHLLQ</sequence>